<feature type="domain" description="FAS1-like dehydratase" evidence="1">
    <location>
        <begin position="48"/>
        <end position="113"/>
    </location>
</feature>
<evidence type="ECO:0000313" key="3">
    <source>
        <dbReference type="Proteomes" id="UP000245712"/>
    </source>
</evidence>
<comment type="caution">
    <text evidence="2">The sequence shown here is derived from an EMBL/GenBank/DDBJ whole genome shotgun (WGS) entry which is preliminary data.</text>
</comment>
<accession>A0ABX5KNG8</accession>
<evidence type="ECO:0000259" key="1">
    <source>
        <dbReference type="Pfam" id="PF13452"/>
    </source>
</evidence>
<dbReference type="EMBL" id="QEOB01000008">
    <property type="protein sequence ID" value="PVX82944.1"/>
    <property type="molecule type" value="Genomic_DNA"/>
</dbReference>
<dbReference type="InterPro" id="IPR029069">
    <property type="entry name" value="HotDog_dom_sf"/>
</dbReference>
<protein>
    <submittedName>
        <fullName evidence="2">3-methylfumaryl-CoA hydratase</fullName>
    </submittedName>
</protein>
<name>A0ABX5KNG8_9BURK</name>
<gene>
    <name evidence="2" type="ORF">C7402_108317</name>
</gene>
<dbReference type="InterPro" id="IPR052741">
    <property type="entry name" value="Mitochondrial_HTD2"/>
</dbReference>
<sequence>MALGATLDHERALKAGDPLPELWHWMYFWPLASTGELGVDGHPRKGTFLPDLGLPRRMWAGGRLRFDRLLEVGSSVSRTSTIEKVEEKAGRSGRLGFVTVKHRFADERGVAIEEEQDLVYRDAYAPGAPAPQPTAAPMDATWQREIAPTEAMLFRYSALTFNSHRIHYDKTYSINEEGYSNLVVHGPLIATLLIDLVQRHLPLAMVKAFSFRAVRPTLLGNAFFVCGEPGADGKSIELWARDHEGWLTMRARAEMD</sequence>
<dbReference type="Gene3D" id="3.10.129.10">
    <property type="entry name" value="Hotdog Thioesterase"/>
    <property type="match status" value="1"/>
</dbReference>
<dbReference type="Pfam" id="PF13452">
    <property type="entry name" value="FAS1_DH_region"/>
    <property type="match status" value="1"/>
</dbReference>
<keyword evidence="3" id="KW-1185">Reference proteome</keyword>
<proteinExistence type="predicted"/>
<dbReference type="InterPro" id="IPR039569">
    <property type="entry name" value="FAS1-like_DH_region"/>
</dbReference>
<dbReference type="SUPFAM" id="SSF54637">
    <property type="entry name" value="Thioesterase/thiol ester dehydrase-isomerase"/>
    <property type="match status" value="1"/>
</dbReference>
<dbReference type="Proteomes" id="UP000245712">
    <property type="component" value="Unassembled WGS sequence"/>
</dbReference>
<dbReference type="PANTHER" id="PTHR28152:SF1">
    <property type="entry name" value="HYDROXYACYL-THIOESTER DEHYDRATASE TYPE 2, MITOCHONDRIAL"/>
    <property type="match status" value="1"/>
</dbReference>
<dbReference type="RefSeq" id="WP_224044340.1">
    <property type="nucleotide sequence ID" value="NZ_CAJZAT010000194.1"/>
</dbReference>
<evidence type="ECO:0000313" key="2">
    <source>
        <dbReference type="EMBL" id="PVX82944.1"/>
    </source>
</evidence>
<dbReference type="PANTHER" id="PTHR28152">
    <property type="entry name" value="HYDROXYACYL-THIOESTER DEHYDRATASE TYPE 2, MITOCHONDRIAL"/>
    <property type="match status" value="1"/>
</dbReference>
<reference evidence="2 3" key="1">
    <citation type="submission" date="2018-05" db="EMBL/GenBank/DDBJ databases">
        <title>Genomic Encyclopedia of Type Strains, Phase IV (KMG-V): Genome sequencing to study the core and pangenomes of soil and plant-associated prokaryotes.</title>
        <authorList>
            <person name="Whitman W."/>
        </authorList>
    </citation>
    <scope>NUCLEOTIDE SEQUENCE [LARGE SCALE GENOMIC DNA]</scope>
    <source>
        <strain evidence="2 3">SCZa-39</strain>
    </source>
</reference>
<organism evidence="2 3">
    <name type="scientific">Paraburkholderia unamae</name>
    <dbReference type="NCBI Taxonomy" id="219649"/>
    <lineage>
        <taxon>Bacteria</taxon>
        <taxon>Pseudomonadati</taxon>
        <taxon>Pseudomonadota</taxon>
        <taxon>Betaproteobacteria</taxon>
        <taxon>Burkholderiales</taxon>
        <taxon>Burkholderiaceae</taxon>
        <taxon>Paraburkholderia</taxon>
    </lineage>
</organism>